<keyword evidence="3" id="KW-1185">Reference proteome</keyword>
<proteinExistence type="predicted"/>
<feature type="region of interest" description="Disordered" evidence="1">
    <location>
        <begin position="1"/>
        <end position="37"/>
    </location>
</feature>
<feature type="compositionally biased region" description="Polar residues" evidence="1">
    <location>
        <begin position="1"/>
        <end position="31"/>
    </location>
</feature>
<dbReference type="Proteomes" id="UP001590950">
    <property type="component" value="Unassembled WGS sequence"/>
</dbReference>
<dbReference type="EMBL" id="JBEFKJ010000029">
    <property type="protein sequence ID" value="KAL2038889.1"/>
    <property type="molecule type" value="Genomic_DNA"/>
</dbReference>
<accession>A0ABR4A080</accession>
<reference evidence="2 3" key="1">
    <citation type="submission" date="2024-09" db="EMBL/GenBank/DDBJ databases">
        <title>Rethinking Asexuality: The Enigmatic Case of Functional Sexual Genes in Lepraria (Stereocaulaceae).</title>
        <authorList>
            <person name="Doellman M."/>
            <person name="Sun Y."/>
            <person name="Barcenas-Pena A."/>
            <person name="Lumbsch H.T."/>
            <person name="Grewe F."/>
        </authorList>
    </citation>
    <scope>NUCLEOTIDE SEQUENCE [LARGE SCALE GENOMIC DNA]</scope>
    <source>
        <strain evidence="2 3">Mercado 3170</strain>
    </source>
</reference>
<comment type="caution">
    <text evidence="2">The sequence shown here is derived from an EMBL/GenBank/DDBJ whole genome shotgun (WGS) entry which is preliminary data.</text>
</comment>
<sequence length="276" mass="31198">MNPPSTATTRSAGTKHSVASLTGRSTRSATKQQEREAETKRVTIFQFMKLPPELRWMIYAQALAAGTTSILRLSKRVYAEAQQCTYTSAFLQLNLQGVFGGWGEHEDKDFVPWLNVPNLDFIQNVHFDVDYKRLYPGHVNIRRLKAFHQFLGGAGSVQRKTCNITLRNTSFHTMHYTAGLGQDMLNIVGSLTDFENVFFMASRGSPRPLSHRLRGTGNALVPANDRYDKYNDWMSEEMYSLVKQFLEVKLGPATYQTDVRAGGGGYLTFRPRKTVD</sequence>
<gene>
    <name evidence="2" type="ORF">N7G274_008411</name>
</gene>
<name>A0ABR4A080_9LECA</name>
<evidence type="ECO:0000313" key="2">
    <source>
        <dbReference type="EMBL" id="KAL2038889.1"/>
    </source>
</evidence>
<protein>
    <submittedName>
        <fullName evidence="2">Uncharacterized protein</fullName>
    </submittedName>
</protein>
<evidence type="ECO:0000256" key="1">
    <source>
        <dbReference type="SAM" id="MobiDB-lite"/>
    </source>
</evidence>
<organism evidence="2 3">
    <name type="scientific">Stereocaulon virgatum</name>
    <dbReference type="NCBI Taxonomy" id="373712"/>
    <lineage>
        <taxon>Eukaryota</taxon>
        <taxon>Fungi</taxon>
        <taxon>Dikarya</taxon>
        <taxon>Ascomycota</taxon>
        <taxon>Pezizomycotina</taxon>
        <taxon>Lecanoromycetes</taxon>
        <taxon>OSLEUM clade</taxon>
        <taxon>Lecanoromycetidae</taxon>
        <taxon>Lecanorales</taxon>
        <taxon>Lecanorineae</taxon>
        <taxon>Stereocaulaceae</taxon>
        <taxon>Stereocaulon</taxon>
    </lineage>
</organism>
<evidence type="ECO:0000313" key="3">
    <source>
        <dbReference type="Proteomes" id="UP001590950"/>
    </source>
</evidence>